<feature type="compositionally biased region" description="Basic and acidic residues" evidence="13">
    <location>
        <begin position="95"/>
        <end position="104"/>
    </location>
</feature>
<dbReference type="Pfam" id="PF17655">
    <property type="entry name" value="IRK_C"/>
    <property type="match status" value="1"/>
</dbReference>
<comment type="similarity">
    <text evidence="12">Belongs to the inward rectifier-type potassium channel (TC 1.A.2.1) family.</text>
</comment>
<evidence type="ECO:0000256" key="3">
    <source>
        <dbReference type="ARBA" id="ARBA00022538"/>
    </source>
</evidence>
<feature type="domain" description="Inward rectifier potassium channel C-terminal" evidence="14">
    <location>
        <begin position="10"/>
        <end position="67"/>
    </location>
</feature>
<evidence type="ECO:0000256" key="5">
    <source>
        <dbReference type="ARBA" id="ARBA00022882"/>
    </source>
</evidence>
<evidence type="ECO:0000313" key="15">
    <source>
        <dbReference type="EMBL" id="KAG5855932.1"/>
    </source>
</evidence>
<evidence type="ECO:0000256" key="6">
    <source>
        <dbReference type="ARBA" id="ARBA00022958"/>
    </source>
</evidence>
<dbReference type="Proteomes" id="UP001044222">
    <property type="component" value="Unassembled WGS sequence"/>
</dbReference>
<evidence type="ECO:0000256" key="2">
    <source>
        <dbReference type="ARBA" id="ARBA00022448"/>
    </source>
</evidence>
<evidence type="ECO:0000256" key="4">
    <source>
        <dbReference type="ARBA" id="ARBA00022692"/>
    </source>
</evidence>
<evidence type="ECO:0000256" key="11">
    <source>
        <dbReference type="ARBA" id="ARBA00034430"/>
    </source>
</evidence>
<dbReference type="Gene3D" id="2.60.40.1400">
    <property type="entry name" value="G protein-activated inward rectifier potassium channel 1"/>
    <property type="match status" value="1"/>
</dbReference>
<comment type="subcellular location">
    <subcellularLocation>
        <location evidence="1 12">Membrane</location>
        <topology evidence="1 12">Multi-pass membrane protein</topology>
    </subcellularLocation>
</comment>
<sequence length="125" mass="13802">MFPFLPSGCNGMTCQARSSYLDSEVLWGQRFTPVLSLEEGFYEVDYDTFHHTYPTPTPACSARELAELAKKGEEILSRPVPPRPQKRPVPEEAGAEGRRGTRDDGEGDGENVTNGDVSKMHVGDE</sequence>
<dbReference type="PANTHER" id="PTHR11767">
    <property type="entry name" value="INWARD RECTIFIER POTASSIUM CHANNEL"/>
    <property type="match status" value="1"/>
</dbReference>
<dbReference type="EMBL" id="JAFIRN010000001">
    <property type="protein sequence ID" value="KAG5855932.1"/>
    <property type="molecule type" value="Genomic_DNA"/>
</dbReference>
<organism evidence="15 16">
    <name type="scientific">Anguilla anguilla</name>
    <name type="common">European freshwater eel</name>
    <name type="synonym">Muraena anguilla</name>
    <dbReference type="NCBI Taxonomy" id="7936"/>
    <lineage>
        <taxon>Eukaryota</taxon>
        <taxon>Metazoa</taxon>
        <taxon>Chordata</taxon>
        <taxon>Craniata</taxon>
        <taxon>Vertebrata</taxon>
        <taxon>Euteleostomi</taxon>
        <taxon>Actinopterygii</taxon>
        <taxon>Neopterygii</taxon>
        <taxon>Teleostei</taxon>
        <taxon>Anguilliformes</taxon>
        <taxon>Anguillidae</taxon>
        <taxon>Anguilla</taxon>
    </lineage>
</organism>
<reference evidence="15" key="1">
    <citation type="submission" date="2021-01" db="EMBL/GenBank/DDBJ databases">
        <title>A chromosome-scale assembly of European eel, Anguilla anguilla.</title>
        <authorList>
            <person name="Henkel C."/>
            <person name="Jong-Raadsen S.A."/>
            <person name="Dufour S."/>
            <person name="Weltzien F.-A."/>
            <person name="Palstra A.P."/>
            <person name="Pelster B."/>
            <person name="Spaink H.P."/>
            <person name="Van Den Thillart G.E."/>
            <person name="Jansen H."/>
            <person name="Zahm M."/>
            <person name="Klopp C."/>
            <person name="Cedric C."/>
            <person name="Louis A."/>
            <person name="Berthelot C."/>
            <person name="Parey E."/>
            <person name="Roest Crollius H."/>
            <person name="Montfort J."/>
            <person name="Robinson-Rechavi M."/>
            <person name="Bucao C."/>
            <person name="Bouchez O."/>
            <person name="Gislard M."/>
            <person name="Lluch J."/>
            <person name="Milhes M."/>
            <person name="Lampietro C."/>
            <person name="Lopez Roques C."/>
            <person name="Donnadieu C."/>
            <person name="Braasch I."/>
            <person name="Desvignes T."/>
            <person name="Postlethwait J."/>
            <person name="Bobe J."/>
            <person name="Guiguen Y."/>
            <person name="Dirks R."/>
        </authorList>
    </citation>
    <scope>NUCLEOTIDE SEQUENCE</scope>
    <source>
        <strain evidence="15">Tag_6206</strain>
        <tissue evidence="15">Liver</tissue>
    </source>
</reference>
<gene>
    <name evidence="15" type="ORF">ANANG_G00002240</name>
</gene>
<dbReference type="InterPro" id="IPR013518">
    <property type="entry name" value="K_chnl_inward-rec_Kir_cyto"/>
</dbReference>
<dbReference type="AlphaFoldDB" id="A0A9D3MW54"/>
<evidence type="ECO:0000256" key="12">
    <source>
        <dbReference type="RuleBase" id="RU003822"/>
    </source>
</evidence>
<dbReference type="GO" id="GO:0034765">
    <property type="term" value="P:regulation of monoatomic ion transmembrane transport"/>
    <property type="evidence" value="ECO:0007669"/>
    <property type="project" value="TreeGrafter"/>
</dbReference>
<evidence type="ECO:0000259" key="14">
    <source>
        <dbReference type="Pfam" id="PF17655"/>
    </source>
</evidence>
<evidence type="ECO:0000256" key="9">
    <source>
        <dbReference type="ARBA" id="ARBA00023136"/>
    </source>
</evidence>
<keyword evidence="5 12" id="KW-0851">Voltage-gated channel</keyword>
<accession>A0A9D3MW54</accession>
<dbReference type="InterPro" id="IPR041647">
    <property type="entry name" value="IRK_C"/>
</dbReference>
<evidence type="ECO:0000313" key="16">
    <source>
        <dbReference type="Proteomes" id="UP001044222"/>
    </source>
</evidence>
<feature type="region of interest" description="Disordered" evidence="13">
    <location>
        <begin position="71"/>
        <end position="125"/>
    </location>
</feature>
<keyword evidence="3 12" id="KW-0633">Potassium transport</keyword>
<dbReference type="GO" id="GO:1990573">
    <property type="term" value="P:potassium ion import across plasma membrane"/>
    <property type="evidence" value="ECO:0007669"/>
    <property type="project" value="TreeGrafter"/>
</dbReference>
<keyword evidence="2 12" id="KW-0813">Transport</keyword>
<dbReference type="GO" id="GO:0034702">
    <property type="term" value="C:monoatomic ion channel complex"/>
    <property type="evidence" value="ECO:0007669"/>
    <property type="project" value="UniProtKB-KW"/>
</dbReference>
<name>A0A9D3MW54_ANGAN</name>
<keyword evidence="16" id="KW-1185">Reference proteome</keyword>
<evidence type="ECO:0000256" key="8">
    <source>
        <dbReference type="ARBA" id="ARBA00023065"/>
    </source>
</evidence>
<dbReference type="GO" id="GO:0005886">
    <property type="term" value="C:plasma membrane"/>
    <property type="evidence" value="ECO:0007669"/>
    <property type="project" value="TreeGrafter"/>
</dbReference>
<dbReference type="SUPFAM" id="SSF81296">
    <property type="entry name" value="E set domains"/>
    <property type="match status" value="1"/>
</dbReference>
<dbReference type="GO" id="GO:0005242">
    <property type="term" value="F:inward rectifier potassium channel activity"/>
    <property type="evidence" value="ECO:0007669"/>
    <property type="project" value="InterPro"/>
</dbReference>
<dbReference type="GO" id="GO:0007399">
    <property type="term" value="P:nervous system development"/>
    <property type="evidence" value="ECO:0007669"/>
    <property type="project" value="UniProtKB-ARBA"/>
</dbReference>
<evidence type="ECO:0000256" key="10">
    <source>
        <dbReference type="ARBA" id="ARBA00023303"/>
    </source>
</evidence>
<keyword evidence="6 12" id="KW-0630">Potassium</keyword>
<dbReference type="PANTHER" id="PTHR11767:SF106">
    <property type="entry name" value="G PROTEIN-ACTIVATED INWARD RECTIFIER POTASSIUM CHANNEL 4-LIKE"/>
    <property type="match status" value="1"/>
</dbReference>
<keyword evidence="9" id="KW-0472">Membrane</keyword>
<protein>
    <recommendedName>
        <fullName evidence="14">Inward rectifier potassium channel C-terminal domain-containing protein</fullName>
    </recommendedName>
</protein>
<keyword evidence="7" id="KW-1133">Transmembrane helix</keyword>
<comment type="catalytic activity">
    <reaction evidence="11">
        <text>K(+)(in) = K(+)(out)</text>
        <dbReference type="Rhea" id="RHEA:29463"/>
        <dbReference type="ChEBI" id="CHEBI:29103"/>
    </reaction>
</comment>
<comment type="caution">
    <text evidence="15">The sequence shown here is derived from an EMBL/GenBank/DDBJ whole genome shotgun (WGS) entry which is preliminary data.</text>
</comment>
<dbReference type="InterPro" id="IPR014756">
    <property type="entry name" value="Ig_E-set"/>
</dbReference>
<keyword evidence="10 12" id="KW-0407">Ion channel</keyword>
<evidence type="ECO:0000256" key="7">
    <source>
        <dbReference type="ARBA" id="ARBA00022989"/>
    </source>
</evidence>
<dbReference type="InterPro" id="IPR016449">
    <property type="entry name" value="K_chnl_inward-rec_Kir"/>
</dbReference>
<evidence type="ECO:0000256" key="13">
    <source>
        <dbReference type="SAM" id="MobiDB-lite"/>
    </source>
</evidence>
<dbReference type="PRINTS" id="PR01320">
    <property type="entry name" value="KIRCHANNEL"/>
</dbReference>
<keyword evidence="8 12" id="KW-0406">Ion transport</keyword>
<proteinExistence type="inferred from homology"/>
<keyword evidence="4 12" id="KW-0812">Transmembrane</keyword>
<evidence type="ECO:0000256" key="1">
    <source>
        <dbReference type="ARBA" id="ARBA00004141"/>
    </source>
</evidence>